<evidence type="ECO:0000256" key="2">
    <source>
        <dbReference type="ARBA" id="ARBA00023002"/>
    </source>
</evidence>
<comment type="caution">
    <text evidence="5">The sequence shown here is derived from an EMBL/GenBank/DDBJ whole genome shotgun (WGS) entry which is preliminary data.</text>
</comment>
<dbReference type="SUPFAM" id="SSF51197">
    <property type="entry name" value="Clavaminate synthase-like"/>
    <property type="match status" value="1"/>
</dbReference>
<sequence length="357" mass="41623">MASQSTTVENQWISKRFLFGTKLPIVYEPVHEKPIENFTDWIRTHQKEWREDLKNHGAILLRGFPVHEALDFQSILYATEEKNLGEFYLGTSPRDQVVKHVFTASELPPHYPIMQHAEMSFLDNPPKLLFFYAEKASEFGGETPLTDLREVYKEIDPKLIKKIETFGIRYRRRYDGPSKKSRFSLWKTKRWDEMFGTTNLEEVKKIADQNRFQLEWFGKDSLTITNEQSGFRIHPQANTIAWHNHSQTFHHQAAVSEVWKIVKRQKTIRSLGVAILLTLLTILKRLAGQKSHDVHVTYGNGEEISVNEMKSISDVFWKHMVAFPWQTGDVLIIDNFSVSHGRLPFTGPRRILVGWSD</sequence>
<gene>
    <name evidence="5" type="ORF">LEP1GSC202_2342</name>
</gene>
<comment type="cofactor">
    <cofactor evidence="1">
        <name>Fe(2+)</name>
        <dbReference type="ChEBI" id="CHEBI:29033"/>
    </cofactor>
</comment>
<evidence type="ECO:0000256" key="3">
    <source>
        <dbReference type="ARBA" id="ARBA00023194"/>
    </source>
</evidence>
<evidence type="ECO:0000256" key="1">
    <source>
        <dbReference type="ARBA" id="ARBA00001954"/>
    </source>
</evidence>
<dbReference type="PANTHER" id="PTHR10696:SF56">
    <property type="entry name" value="TAUD_TFDA-LIKE DOMAIN-CONTAINING PROTEIN"/>
    <property type="match status" value="1"/>
</dbReference>
<dbReference type="Pfam" id="PF02668">
    <property type="entry name" value="TauD"/>
    <property type="match status" value="1"/>
</dbReference>
<keyword evidence="5" id="KW-0223">Dioxygenase</keyword>
<name>A0A5E8HCI7_9LEPT</name>
<keyword evidence="3" id="KW-0045">Antibiotic biosynthesis</keyword>
<dbReference type="RefSeq" id="WP_015677913.1">
    <property type="nucleotide sequence ID" value="NZ_AOGX02000022.1"/>
</dbReference>
<dbReference type="GO" id="GO:0016706">
    <property type="term" value="F:2-oxoglutarate-dependent dioxygenase activity"/>
    <property type="evidence" value="ECO:0007669"/>
    <property type="project" value="UniProtKB-ARBA"/>
</dbReference>
<protein>
    <submittedName>
        <fullName evidence="5">Taurine catabolism dioxygenase, TauD/TfdA family</fullName>
    </submittedName>
</protein>
<proteinExistence type="predicted"/>
<dbReference type="STRING" id="1249483.LEP1GSC202_2342"/>
<evidence type="ECO:0000259" key="4">
    <source>
        <dbReference type="Pfam" id="PF02668"/>
    </source>
</evidence>
<feature type="domain" description="TauD/TfdA-like" evidence="4">
    <location>
        <begin position="37"/>
        <end position="353"/>
    </location>
</feature>
<dbReference type="EMBL" id="AOGX02000022">
    <property type="protein sequence ID" value="EOQ88493.1"/>
    <property type="molecule type" value="Genomic_DNA"/>
</dbReference>
<evidence type="ECO:0000313" key="5">
    <source>
        <dbReference type="EMBL" id="EOQ88493.1"/>
    </source>
</evidence>
<dbReference type="AlphaFoldDB" id="A0A5E8HCI7"/>
<dbReference type="InterPro" id="IPR003819">
    <property type="entry name" value="TauD/TfdA-like"/>
</dbReference>
<dbReference type="InterPro" id="IPR050411">
    <property type="entry name" value="AlphaKG_dependent_hydroxylases"/>
</dbReference>
<dbReference type="InterPro" id="IPR042098">
    <property type="entry name" value="TauD-like_sf"/>
</dbReference>
<dbReference type="Gene3D" id="3.60.130.10">
    <property type="entry name" value="Clavaminate synthase-like"/>
    <property type="match status" value="1"/>
</dbReference>
<dbReference type="GO" id="GO:0017000">
    <property type="term" value="P:antibiotic biosynthetic process"/>
    <property type="evidence" value="ECO:0007669"/>
    <property type="project" value="UniProtKB-KW"/>
</dbReference>
<accession>A0A5E8HCI7</accession>
<keyword evidence="2" id="KW-0560">Oxidoreductase</keyword>
<dbReference type="PANTHER" id="PTHR10696">
    <property type="entry name" value="GAMMA-BUTYROBETAINE HYDROXYLASE-RELATED"/>
    <property type="match status" value="1"/>
</dbReference>
<evidence type="ECO:0000313" key="6">
    <source>
        <dbReference type="Proteomes" id="UP000013996"/>
    </source>
</evidence>
<reference evidence="5 6" key="1">
    <citation type="submission" date="2013-04" db="EMBL/GenBank/DDBJ databases">
        <authorList>
            <person name="Harkins D.M."/>
            <person name="Durkin A.S."/>
            <person name="Brinkac L.M."/>
            <person name="Haft D.H."/>
            <person name="Selengut J.D."/>
            <person name="Sanka R."/>
            <person name="DePew J."/>
            <person name="Purushe J."/>
            <person name="Hartskeerl R.A."/>
            <person name="Ahmed A."/>
            <person name="van der Linden H."/>
            <person name="Goris M.G.A."/>
            <person name="Vinetz J.M."/>
            <person name="Sutton G.G."/>
            <person name="Nierman W.C."/>
            <person name="Fouts D.E."/>
        </authorList>
    </citation>
    <scope>NUCLEOTIDE SEQUENCE [LARGE SCALE GENOMIC DNA]</scope>
    <source>
        <strain evidence="5 6">Sao Paulo</strain>
    </source>
</reference>
<dbReference type="Proteomes" id="UP000013996">
    <property type="component" value="Unassembled WGS sequence"/>
</dbReference>
<organism evidence="5 6">
    <name type="scientific">Leptospira yanagawae serovar Saopaulo str. Sao Paulo = ATCC 700523</name>
    <dbReference type="NCBI Taxonomy" id="1249483"/>
    <lineage>
        <taxon>Bacteria</taxon>
        <taxon>Pseudomonadati</taxon>
        <taxon>Spirochaetota</taxon>
        <taxon>Spirochaetia</taxon>
        <taxon>Leptospirales</taxon>
        <taxon>Leptospiraceae</taxon>
        <taxon>Leptospira</taxon>
    </lineage>
</organism>
<dbReference type="OrthoDB" id="9769888at2"/>